<evidence type="ECO:0008006" key="4">
    <source>
        <dbReference type="Google" id="ProtNLM"/>
    </source>
</evidence>
<name>A0ABR2JWJ8_9EUKA</name>
<gene>
    <name evidence="2" type="ORF">M9Y10_045900</name>
</gene>
<comment type="caution">
    <text evidence="2">The sequence shown here is derived from an EMBL/GenBank/DDBJ whole genome shotgun (WGS) entry which is preliminary data.</text>
</comment>
<protein>
    <recommendedName>
        <fullName evidence="4">Derlin</fullName>
    </recommendedName>
</protein>
<accession>A0ABR2JWJ8</accession>
<feature type="transmembrane region" description="Helical" evidence="1">
    <location>
        <begin position="159"/>
        <end position="180"/>
    </location>
</feature>
<keyword evidence="1" id="KW-0812">Transmembrane</keyword>
<keyword evidence="3" id="KW-1185">Reference proteome</keyword>
<keyword evidence="1" id="KW-0472">Membrane</keyword>
<feature type="transmembrane region" description="Helical" evidence="1">
    <location>
        <begin position="186"/>
        <end position="207"/>
    </location>
</feature>
<keyword evidence="1" id="KW-1133">Transmembrane helix</keyword>
<evidence type="ECO:0000313" key="3">
    <source>
        <dbReference type="Proteomes" id="UP001470230"/>
    </source>
</evidence>
<feature type="transmembrane region" description="Helical" evidence="1">
    <location>
        <begin position="112"/>
        <end position="130"/>
    </location>
</feature>
<feature type="transmembrane region" description="Helical" evidence="1">
    <location>
        <begin position="74"/>
        <end position="105"/>
    </location>
</feature>
<feature type="transmembrane region" description="Helical" evidence="1">
    <location>
        <begin position="136"/>
        <end position="152"/>
    </location>
</feature>
<organism evidence="2 3">
    <name type="scientific">Tritrichomonas musculus</name>
    <dbReference type="NCBI Taxonomy" id="1915356"/>
    <lineage>
        <taxon>Eukaryota</taxon>
        <taxon>Metamonada</taxon>
        <taxon>Parabasalia</taxon>
        <taxon>Tritrichomonadida</taxon>
        <taxon>Tritrichomonadidae</taxon>
        <taxon>Tritrichomonas</taxon>
    </lineage>
</organism>
<proteinExistence type="predicted"/>
<dbReference type="Proteomes" id="UP001470230">
    <property type="component" value="Unassembled WGS sequence"/>
</dbReference>
<dbReference type="EMBL" id="JAPFFF010000009">
    <property type="protein sequence ID" value="KAK8883249.1"/>
    <property type="molecule type" value="Genomic_DNA"/>
</dbReference>
<evidence type="ECO:0000256" key="1">
    <source>
        <dbReference type="SAM" id="Phobius"/>
    </source>
</evidence>
<evidence type="ECO:0000313" key="2">
    <source>
        <dbReference type="EMBL" id="KAK8883249.1"/>
    </source>
</evidence>
<sequence length="231" mass="27467">MRFLNQGDDFDIDQDEGEDEDDFIFLDINDSDVGQLFKFLISFCPIFFLALWYFDFVDDKRWYFSSYLCFQERQWWRLITGLIVVGPPKLDNWLIVILFAICLIANPEKSTYCVMVLLHSIIGAYISYYISPTPYIAPRMYAIFLFIILKTFSTKIIKIFTELGFGAAWIPFLDVIFSFWTDSQETFLSILFIFFWAHCFYFFDVIVPKYTPYHITKAPAFIEWVFSINLE</sequence>
<reference evidence="2 3" key="1">
    <citation type="submission" date="2024-04" db="EMBL/GenBank/DDBJ databases">
        <title>Tritrichomonas musculus Genome.</title>
        <authorList>
            <person name="Alves-Ferreira E."/>
            <person name="Grigg M."/>
            <person name="Lorenzi H."/>
            <person name="Galac M."/>
        </authorList>
    </citation>
    <scope>NUCLEOTIDE SEQUENCE [LARGE SCALE GENOMIC DNA]</scope>
    <source>
        <strain evidence="2 3">EAF2021</strain>
    </source>
</reference>
<feature type="transmembrane region" description="Helical" evidence="1">
    <location>
        <begin position="36"/>
        <end position="54"/>
    </location>
</feature>